<dbReference type="Pfam" id="PF01923">
    <property type="entry name" value="Cob_adeno_trans"/>
    <property type="match status" value="1"/>
</dbReference>
<evidence type="ECO:0000313" key="5">
    <source>
        <dbReference type="EMBL" id="UYP45733.1"/>
    </source>
</evidence>
<dbReference type="NCBIfam" id="TIGR00636">
    <property type="entry name" value="PduO_Nterm"/>
    <property type="match status" value="1"/>
</dbReference>
<dbReference type="PANTHER" id="PTHR12213:SF0">
    <property type="entry name" value="CORRINOID ADENOSYLTRANSFERASE MMAB"/>
    <property type="match status" value="1"/>
</dbReference>
<protein>
    <recommendedName>
        <fullName evidence="4">Cobalamin adenosyltransferase-like domain-containing protein</fullName>
    </recommendedName>
</protein>
<keyword evidence="3" id="KW-0067">ATP-binding</keyword>
<organism evidence="5 6">
    <name type="scientific">Candidatus Lokiarchaeum ossiferum</name>
    <dbReference type="NCBI Taxonomy" id="2951803"/>
    <lineage>
        <taxon>Archaea</taxon>
        <taxon>Promethearchaeati</taxon>
        <taxon>Promethearchaeota</taxon>
        <taxon>Promethearchaeia</taxon>
        <taxon>Promethearchaeales</taxon>
        <taxon>Promethearchaeaceae</taxon>
        <taxon>Candidatus Lokiarchaeum</taxon>
    </lineage>
</organism>
<evidence type="ECO:0000313" key="6">
    <source>
        <dbReference type="Proteomes" id="UP001208689"/>
    </source>
</evidence>
<proteinExistence type="predicted"/>
<feature type="domain" description="Cobalamin adenosyltransferase-like" evidence="4">
    <location>
        <begin position="22"/>
        <end position="190"/>
    </location>
</feature>
<accession>A0ABY6HQE6</accession>
<evidence type="ECO:0000259" key="4">
    <source>
        <dbReference type="Pfam" id="PF01923"/>
    </source>
</evidence>
<dbReference type="EMBL" id="CP104013">
    <property type="protein sequence ID" value="UYP45733.1"/>
    <property type="molecule type" value="Genomic_DNA"/>
</dbReference>
<keyword evidence="2" id="KW-0547">Nucleotide-binding</keyword>
<name>A0ABY6HQE6_9ARCH</name>
<dbReference type="InterPro" id="IPR016030">
    <property type="entry name" value="CblAdoTrfase-like"/>
</dbReference>
<gene>
    <name evidence="5" type="ORF">NEF87_002018</name>
</gene>
<evidence type="ECO:0000256" key="3">
    <source>
        <dbReference type="ARBA" id="ARBA00022840"/>
    </source>
</evidence>
<dbReference type="InterPro" id="IPR029499">
    <property type="entry name" value="PduO-typ"/>
</dbReference>
<reference evidence="5" key="1">
    <citation type="submission" date="2022-09" db="EMBL/GenBank/DDBJ databases">
        <title>Actin cytoskeleton and complex cell architecture in an #Asgard archaeon.</title>
        <authorList>
            <person name="Ponce Toledo R.I."/>
            <person name="Schleper C."/>
            <person name="Rodrigues Oliveira T."/>
            <person name="Wollweber F."/>
            <person name="Xu J."/>
            <person name="Rittmann S."/>
            <person name="Klingl A."/>
            <person name="Pilhofer M."/>
        </authorList>
    </citation>
    <scope>NUCLEOTIDE SEQUENCE</scope>
    <source>
        <strain evidence="5">B-35</strain>
    </source>
</reference>
<keyword evidence="6" id="KW-1185">Reference proteome</keyword>
<dbReference type="Gene3D" id="1.20.1200.10">
    <property type="entry name" value="Cobalamin adenosyltransferase-like"/>
    <property type="match status" value="1"/>
</dbReference>
<dbReference type="Proteomes" id="UP001208689">
    <property type="component" value="Chromosome"/>
</dbReference>
<keyword evidence="1" id="KW-0808">Transferase</keyword>
<dbReference type="SUPFAM" id="SSF89028">
    <property type="entry name" value="Cobalamin adenosyltransferase-like"/>
    <property type="match status" value="1"/>
</dbReference>
<dbReference type="PANTHER" id="PTHR12213">
    <property type="entry name" value="CORRINOID ADENOSYLTRANSFERASE"/>
    <property type="match status" value="1"/>
</dbReference>
<sequence>MVYNLIRKHMTNSPEITFDMVTTKGGDKGNTSLYDGTRVPKNDNLIHFLGTMDTFTSFLGLAKAKTNQIQFLRSEEVALFIENVQQRIIYLNGMAASPHDKKPGNPIVEEDIHFLEEFEKSLMEKLQLNPQFIIQGMSELSATYDVARTFCREAERRIVELIFDQNRRDLQTPQKFLNRLADVIYIIARFIDQNYLEK</sequence>
<dbReference type="InterPro" id="IPR036451">
    <property type="entry name" value="CblAdoTrfase-like_sf"/>
</dbReference>
<evidence type="ECO:0000256" key="2">
    <source>
        <dbReference type="ARBA" id="ARBA00022741"/>
    </source>
</evidence>
<evidence type="ECO:0000256" key="1">
    <source>
        <dbReference type="ARBA" id="ARBA00022679"/>
    </source>
</evidence>